<evidence type="ECO:0000259" key="4">
    <source>
        <dbReference type="PROSITE" id="PS50181"/>
    </source>
</evidence>
<dbReference type="SMART" id="SM00320">
    <property type="entry name" value="WD40"/>
    <property type="match status" value="7"/>
</dbReference>
<dbReference type="InterPro" id="IPR001810">
    <property type="entry name" value="F-box_dom"/>
</dbReference>
<dbReference type="CDD" id="cd00200">
    <property type="entry name" value="WD40"/>
    <property type="match status" value="1"/>
</dbReference>
<dbReference type="SUPFAM" id="SSF81383">
    <property type="entry name" value="F-box domain"/>
    <property type="match status" value="1"/>
</dbReference>
<dbReference type="KEGG" id="acan:ACA1_173260"/>
<dbReference type="OMA" id="PTHTACY"/>
<dbReference type="PROSITE" id="PS50181">
    <property type="entry name" value="FBOX"/>
    <property type="match status" value="1"/>
</dbReference>
<dbReference type="Gene3D" id="1.20.1280.50">
    <property type="match status" value="1"/>
</dbReference>
<dbReference type="VEuPathDB" id="AmoebaDB:ACA1_173260"/>
<feature type="domain" description="F-box" evidence="4">
    <location>
        <begin position="78"/>
        <end position="124"/>
    </location>
</feature>
<dbReference type="Gene3D" id="2.130.10.10">
    <property type="entry name" value="YVTN repeat-like/Quinoprotein amine dehydrogenase"/>
    <property type="match status" value="3"/>
</dbReference>
<proteinExistence type="predicted"/>
<organism evidence="5 6">
    <name type="scientific">Acanthamoeba castellanii (strain ATCC 30010 / Neff)</name>
    <dbReference type="NCBI Taxonomy" id="1257118"/>
    <lineage>
        <taxon>Eukaryota</taxon>
        <taxon>Amoebozoa</taxon>
        <taxon>Discosea</taxon>
        <taxon>Longamoebia</taxon>
        <taxon>Centramoebida</taxon>
        <taxon>Acanthamoebidae</taxon>
        <taxon>Acanthamoeba</taxon>
    </lineage>
</organism>
<evidence type="ECO:0000256" key="3">
    <source>
        <dbReference type="PROSITE-ProRule" id="PRU00221"/>
    </source>
</evidence>
<dbReference type="InterPro" id="IPR036047">
    <property type="entry name" value="F-box-like_dom_sf"/>
</dbReference>
<dbReference type="AlphaFoldDB" id="L8HJ29"/>
<feature type="repeat" description="WD" evidence="3">
    <location>
        <begin position="425"/>
        <end position="464"/>
    </location>
</feature>
<dbReference type="PROSITE" id="PS50294">
    <property type="entry name" value="WD_REPEATS_REGION"/>
    <property type="match status" value="7"/>
</dbReference>
<feature type="repeat" description="WD" evidence="3">
    <location>
        <begin position="265"/>
        <end position="304"/>
    </location>
</feature>
<dbReference type="InterPro" id="IPR001680">
    <property type="entry name" value="WD40_rpt"/>
</dbReference>
<feature type="repeat" description="WD" evidence="3">
    <location>
        <begin position="305"/>
        <end position="344"/>
    </location>
</feature>
<dbReference type="PROSITE" id="PS00678">
    <property type="entry name" value="WD_REPEATS_1"/>
    <property type="match status" value="3"/>
</dbReference>
<reference evidence="5 6" key="1">
    <citation type="journal article" date="2013" name="Genome Biol.">
        <title>Genome of Acanthamoeba castellanii highlights extensive lateral gene transfer and early evolution of tyrosine kinase signaling.</title>
        <authorList>
            <person name="Clarke M."/>
            <person name="Lohan A.J."/>
            <person name="Liu B."/>
            <person name="Lagkouvardos I."/>
            <person name="Roy S."/>
            <person name="Zafar N."/>
            <person name="Bertelli C."/>
            <person name="Schilde C."/>
            <person name="Kianianmomeni A."/>
            <person name="Burglin T.R."/>
            <person name="Frech C."/>
            <person name="Turcotte B."/>
            <person name="Kopec K.O."/>
            <person name="Synnott J.M."/>
            <person name="Choo C."/>
            <person name="Paponov I."/>
            <person name="Finkler A."/>
            <person name="Soon Heng Tan C."/>
            <person name="Hutchins A.P."/>
            <person name="Weinmeier T."/>
            <person name="Rattei T."/>
            <person name="Chu J.S."/>
            <person name="Gimenez G."/>
            <person name="Irimia M."/>
            <person name="Rigden D.J."/>
            <person name="Fitzpatrick D.A."/>
            <person name="Lorenzo-Morales J."/>
            <person name="Bateman A."/>
            <person name="Chiu C.H."/>
            <person name="Tang P."/>
            <person name="Hegemann P."/>
            <person name="Fromm H."/>
            <person name="Raoult D."/>
            <person name="Greub G."/>
            <person name="Miranda-Saavedra D."/>
            <person name="Chen N."/>
            <person name="Nash P."/>
            <person name="Ginger M.L."/>
            <person name="Horn M."/>
            <person name="Schaap P."/>
            <person name="Caler L."/>
            <person name="Loftus B."/>
        </authorList>
    </citation>
    <scope>NUCLEOTIDE SEQUENCE [LARGE SCALE GENOMIC DNA]</scope>
    <source>
        <strain evidence="5 6">Neff</strain>
    </source>
</reference>
<dbReference type="PANTHER" id="PTHR19848">
    <property type="entry name" value="WD40 REPEAT PROTEIN"/>
    <property type="match status" value="1"/>
</dbReference>
<protein>
    <submittedName>
        <fullName evidence="5">Fbox domain/WD domain, G-beta repeat-containing protein</fullName>
    </submittedName>
</protein>
<dbReference type="PROSITE" id="PS50082">
    <property type="entry name" value="WD_REPEATS_2"/>
    <property type="match status" value="7"/>
</dbReference>
<dbReference type="InterPro" id="IPR015943">
    <property type="entry name" value="WD40/YVTN_repeat-like_dom_sf"/>
</dbReference>
<dbReference type="InterPro" id="IPR019775">
    <property type="entry name" value="WD40_repeat_CS"/>
</dbReference>
<dbReference type="PRINTS" id="PR00320">
    <property type="entry name" value="GPROTEINBRPT"/>
</dbReference>
<keyword evidence="1 3" id="KW-0853">WD repeat</keyword>
<feature type="repeat" description="WD" evidence="3">
    <location>
        <begin position="210"/>
        <end position="249"/>
    </location>
</feature>
<feature type="repeat" description="WD" evidence="3">
    <location>
        <begin position="170"/>
        <end position="209"/>
    </location>
</feature>
<evidence type="ECO:0000313" key="5">
    <source>
        <dbReference type="EMBL" id="ELR24698.1"/>
    </source>
</evidence>
<evidence type="ECO:0000256" key="2">
    <source>
        <dbReference type="ARBA" id="ARBA00022737"/>
    </source>
</evidence>
<dbReference type="Pfam" id="PF12937">
    <property type="entry name" value="F-box-like"/>
    <property type="match status" value="1"/>
</dbReference>
<dbReference type="RefSeq" id="XP_004356598.1">
    <property type="nucleotide sequence ID" value="XM_004356545.1"/>
</dbReference>
<accession>L8HJ29</accession>
<dbReference type="GeneID" id="14925723"/>
<name>L8HJ29_ACACF</name>
<dbReference type="PANTHER" id="PTHR19848:SF8">
    <property type="entry name" value="F-BOX AND WD REPEAT DOMAIN CONTAINING 7"/>
    <property type="match status" value="1"/>
</dbReference>
<dbReference type="STRING" id="1257118.L8HJ29"/>
<dbReference type="OrthoDB" id="19711at2759"/>
<evidence type="ECO:0000313" key="6">
    <source>
        <dbReference type="Proteomes" id="UP000011083"/>
    </source>
</evidence>
<keyword evidence="6" id="KW-1185">Reference proteome</keyword>
<dbReference type="InterPro" id="IPR036322">
    <property type="entry name" value="WD40_repeat_dom_sf"/>
</dbReference>
<keyword evidence="2" id="KW-0677">Repeat</keyword>
<dbReference type="Proteomes" id="UP000011083">
    <property type="component" value="Unassembled WGS sequence"/>
</dbReference>
<dbReference type="EMBL" id="KB007811">
    <property type="protein sequence ID" value="ELR24698.1"/>
    <property type="molecule type" value="Genomic_DNA"/>
</dbReference>
<feature type="repeat" description="WD" evidence="3">
    <location>
        <begin position="385"/>
        <end position="424"/>
    </location>
</feature>
<evidence type="ECO:0000256" key="1">
    <source>
        <dbReference type="ARBA" id="ARBA00022574"/>
    </source>
</evidence>
<dbReference type="InterPro" id="IPR020472">
    <property type="entry name" value="WD40_PAC1"/>
</dbReference>
<dbReference type="SUPFAM" id="SSF50978">
    <property type="entry name" value="WD40 repeat-like"/>
    <property type="match status" value="1"/>
</dbReference>
<dbReference type="Pfam" id="PF00400">
    <property type="entry name" value="WD40"/>
    <property type="match status" value="7"/>
</dbReference>
<sequence>MSGLTGVAQVLHHKVSLIKSLMEDLSEFASENCVHAYFADSLSMFQMLEEELSIQFDRANFFLSFLADHSVPPPAASAGYFSVLPREVELHIMSYLSESELNTVALLSNHHKQLADDDELWRRLYGVKWASRRKQRSSYPTDETSWKNYFVERQKVERHWKTGEYAIKTVQGHSGPVLCLSFDNRNIITGSGHREIRVWDLKTRRCKHTLSGHTDSVYCLQHDDEKIVSGSADKTVRIWQIRDRDSWQDLDQSGDEAGIKCTKRLTGHTDAVMSLQYDKDRIVTGSADNTIKVWDPVTGKCLATLQGHTGRVWSLQFEGNRLVSGANDKTIRVWDLQTGVCTMTLQRHTHSIRCLQFDKNKIMSGSNDRTIKLWDVNTGQCLHTLKGHTDWVRCLKFDDSKMASGGFDETIKLWDMHTGKCLTTLKGHTDAVMCLQFDSRRIVSGSKDKNLIVWDFTQREKRREGRIVLKTKKSATHDGAYIWKGRGRGVPLAS</sequence>
<gene>
    <name evidence="5" type="ORF">ACA1_173260</name>
</gene>
<feature type="repeat" description="WD" evidence="3">
    <location>
        <begin position="345"/>
        <end position="384"/>
    </location>
</feature>